<keyword evidence="2" id="KW-0812">Transmembrane</keyword>
<feature type="transmembrane region" description="Helical" evidence="2">
    <location>
        <begin position="49"/>
        <end position="67"/>
    </location>
</feature>
<organism evidence="3 4">
    <name type="scientific">Geobacillus jurassicus</name>
    <dbReference type="NCBI Taxonomy" id="235932"/>
    <lineage>
        <taxon>Bacteria</taxon>
        <taxon>Bacillati</taxon>
        <taxon>Bacillota</taxon>
        <taxon>Bacilli</taxon>
        <taxon>Bacillales</taxon>
        <taxon>Anoxybacillaceae</taxon>
        <taxon>Geobacillus</taxon>
    </lineage>
</organism>
<keyword evidence="1" id="KW-0720">Serine protease</keyword>
<gene>
    <name evidence="3" type="ORF">ACFFHQ_14700</name>
</gene>
<evidence type="ECO:0000313" key="3">
    <source>
        <dbReference type="EMBL" id="MFC0298623.1"/>
    </source>
</evidence>
<accession>A0ABV6GWR1</accession>
<dbReference type="InterPro" id="IPR018114">
    <property type="entry name" value="TRYPSIN_HIS"/>
</dbReference>
<keyword evidence="1" id="KW-0378">Hydrolase</keyword>
<dbReference type="InterPro" id="IPR009003">
    <property type="entry name" value="Peptidase_S1_PA"/>
</dbReference>
<evidence type="ECO:0000256" key="2">
    <source>
        <dbReference type="SAM" id="Phobius"/>
    </source>
</evidence>
<evidence type="ECO:0000256" key="1">
    <source>
        <dbReference type="ARBA" id="ARBA00022825"/>
    </source>
</evidence>
<evidence type="ECO:0000313" key="4">
    <source>
        <dbReference type="Proteomes" id="UP001589785"/>
    </source>
</evidence>
<sequence>MCRYLNHTVNNKSGKLFYPEQHKINKKSGDVFKTFDNTNIRREVSLMNISLKNAVILFIILLPILILSPRSINAENDIANDSELKRNIEYRKKMGLNYDPVYVSNLITSKKVIQSYEKHGVWLTEDELEEIENRIKYQEEKIPLILEYIRNNISSSDFGGLYVDQSKKGVVTISFSKDLKQMNKEINDIRKIFNNDSKIKFKQVQRSEKQLDEIHSTVLSKKRELKEQGINVTTIYSDIQRNKVIIGIYPFDSTARDSLVNIFGSDIEVIESDGGYEESRTAYTRPLEGGLRISNIDTGWGCTGGFSASYGNWVYYVTAGHCGRSSDRFSQGGSYFGYAYRLVNSGELDAMLISLGQLSYASNYNYGQPNFTSWQRESYEYVGQYVCMNGSYTGNACGVVKSTNYSAREHNNMTAADYNSTNGDSGSPTYYGSQIRGVHEGVGSNGWKMYTHVQSIVDYWGLSPRTW</sequence>
<dbReference type="Proteomes" id="UP001589785">
    <property type="component" value="Unassembled WGS sequence"/>
</dbReference>
<dbReference type="RefSeq" id="WP_157068417.1">
    <property type="nucleotide sequence ID" value="NZ_JBHLVN010000108.1"/>
</dbReference>
<dbReference type="CDD" id="cd21112">
    <property type="entry name" value="alphaLP-like"/>
    <property type="match status" value="1"/>
</dbReference>
<proteinExistence type="predicted"/>
<evidence type="ECO:0008006" key="5">
    <source>
        <dbReference type="Google" id="ProtNLM"/>
    </source>
</evidence>
<reference evidence="3 4" key="1">
    <citation type="submission" date="2024-09" db="EMBL/GenBank/DDBJ databases">
        <authorList>
            <person name="Sun Q."/>
            <person name="Mori K."/>
        </authorList>
    </citation>
    <scope>NUCLEOTIDE SEQUENCE [LARGE SCALE GENOMIC DNA]</scope>
    <source>
        <strain evidence="3 4">CCM 7224</strain>
    </source>
</reference>
<keyword evidence="4" id="KW-1185">Reference proteome</keyword>
<name>A0ABV6GWR1_9BACL</name>
<protein>
    <recommendedName>
        <fullName evidence="5">Serine protease</fullName>
    </recommendedName>
</protein>
<dbReference type="EMBL" id="JBHLVN010000108">
    <property type="protein sequence ID" value="MFC0298623.1"/>
    <property type="molecule type" value="Genomic_DNA"/>
</dbReference>
<dbReference type="InterPro" id="IPR043504">
    <property type="entry name" value="Peptidase_S1_PA_chymotrypsin"/>
</dbReference>
<comment type="caution">
    <text evidence="3">The sequence shown here is derived from an EMBL/GenBank/DDBJ whole genome shotgun (WGS) entry which is preliminary data.</text>
</comment>
<dbReference type="Gene3D" id="2.40.10.10">
    <property type="entry name" value="Trypsin-like serine proteases"/>
    <property type="match status" value="2"/>
</dbReference>
<keyword evidence="2" id="KW-0472">Membrane</keyword>
<keyword evidence="2" id="KW-1133">Transmembrane helix</keyword>
<dbReference type="PROSITE" id="PS00134">
    <property type="entry name" value="TRYPSIN_HIS"/>
    <property type="match status" value="1"/>
</dbReference>
<keyword evidence="1" id="KW-0645">Protease</keyword>
<dbReference type="SUPFAM" id="SSF50494">
    <property type="entry name" value="Trypsin-like serine proteases"/>
    <property type="match status" value="1"/>
</dbReference>